<dbReference type="AlphaFoldDB" id="A0A4Z2FT04"/>
<evidence type="ECO:0000313" key="1">
    <source>
        <dbReference type="EMBL" id="TNN44367.1"/>
    </source>
</evidence>
<sequence>MERLPVPVIFLPAKRVFEGSRNATFSLVKNTVMYCGKDDFHHETRTAGEDMGEDLKPSVFVMWFSRRSTVMQQGVRHLPRREA</sequence>
<gene>
    <name evidence="1" type="ORF">EYF80_045424</name>
</gene>
<protein>
    <submittedName>
        <fullName evidence="1">Uncharacterized protein</fullName>
    </submittedName>
</protein>
<accession>A0A4Z2FT04</accession>
<dbReference type="Proteomes" id="UP000314294">
    <property type="component" value="Unassembled WGS sequence"/>
</dbReference>
<reference evidence="1 2" key="1">
    <citation type="submission" date="2019-03" db="EMBL/GenBank/DDBJ databases">
        <title>First draft genome of Liparis tanakae, snailfish: a comprehensive survey of snailfish specific genes.</title>
        <authorList>
            <person name="Kim W."/>
            <person name="Song I."/>
            <person name="Jeong J.-H."/>
            <person name="Kim D."/>
            <person name="Kim S."/>
            <person name="Ryu S."/>
            <person name="Song J.Y."/>
            <person name="Lee S.K."/>
        </authorList>
    </citation>
    <scope>NUCLEOTIDE SEQUENCE [LARGE SCALE GENOMIC DNA]</scope>
    <source>
        <tissue evidence="1">Muscle</tissue>
    </source>
</reference>
<name>A0A4Z2FT04_9TELE</name>
<organism evidence="1 2">
    <name type="scientific">Liparis tanakae</name>
    <name type="common">Tanaka's snailfish</name>
    <dbReference type="NCBI Taxonomy" id="230148"/>
    <lineage>
        <taxon>Eukaryota</taxon>
        <taxon>Metazoa</taxon>
        <taxon>Chordata</taxon>
        <taxon>Craniata</taxon>
        <taxon>Vertebrata</taxon>
        <taxon>Euteleostomi</taxon>
        <taxon>Actinopterygii</taxon>
        <taxon>Neopterygii</taxon>
        <taxon>Teleostei</taxon>
        <taxon>Neoteleostei</taxon>
        <taxon>Acanthomorphata</taxon>
        <taxon>Eupercaria</taxon>
        <taxon>Perciformes</taxon>
        <taxon>Cottioidei</taxon>
        <taxon>Cottales</taxon>
        <taxon>Liparidae</taxon>
        <taxon>Liparis</taxon>
    </lineage>
</organism>
<keyword evidence="2" id="KW-1185">Reference proteome</keyword>
<proteinExistence type="predicted"/>
<comment type="caution">
    <text evidence="1">The sequence shown here is derived from an EMBL/GenBank/DDBJ whole genome shotgun (WGS) entry which is preliminary data.</text>
</comment>
<evidence type="ECO:0000313" key="2">
    <source>
        <dbReference type="Proteomes" id="UP000314294"/>
    </source>
</evidence>
<dbReference type="EMBL" id="SRLO01000907">
    <property type="protein sequence ID" value="TNN44367.1"/>
    <property type="molecule type" value="Genomic_DNA"/>
</dbReference>